<sequence>MNITEKYLETIKSTSEWLTISEWAVKVGEQYPDLLAKAEIEACNQANDTTGVREIAARISSAISRGAYVNDLDIDASERPRKVRYATAEEIKQHEAEEVEDDVAPLRRDEIIKRDLACLTTQESYRITELETLAKLLKQFFSLDFEVDHAQALLNNHAHGKHHPDNLQLLLKIHNGKKNSNNWQRFTIDEQLDYIRVAVRLQGIIASRLSVEMVGEVLESLLERLKKVY</sequence>
<organism evidence="1 2">
    <name type="scientific">Sinobacterium caligoides</name>
    <dbReference type="NCBI Taxonomy" id="933926"/>
    <lineage>
        <taxon>Bacteria</taxon>
        <taxon>Pseudomonadati</taxon>
        <taxon>Pseudomonadota</taxon>
        <taxon>Gammaproteobacteria</taxon>
        <taxon>Cellvibrionales</taxon>
        <taxon>Spongiibacteraceae</taxon>
        <taxon>Sinobacterium</taxon>
    </lineage>
</organism>
<reference evidence="1 2" key="1">
    <citation type="submission" date="2018-11" db="EMBL/GenBank/DDBJ databases">
        <title>Genomic Encyclopedia of Type Strains, Phase IV (KMG-IV): sequencing the most valuable type-strain genomes for metagenomic binning, comparative biology and taxonomic classification.</title>
        <authorList>
            <person name="Goeker M."/>
        </authorList>
    </citation>
    <scope>NUCLEOTIDE SEQUENCE [LARGE SCALE GENOMIC DNA]</scope>
    <source>
        <strain evidence="1 2">DSM 100316</strain>
    </source>
</reference>
<evidence type="ECO:0000313" key="2">
    <source>
        <dbReference type="Proteomes" id="UP000275394"/>
    </source>
</evidence>
<dbReference type="OrthoDB" id="7058871at2"/>
<accession>A0A3N2DK97</accession>
<dbReference type="Proteomes" id="UP000275394">
    <property type="component" value="Unassembled WGS sequence"/>
</dbReference>
<dbReference type="AlphaFoldDB" id="A0A3N2DK97"/>
<protein>
    <submittedName>
        <fullName evidence="1">Uncharacterized protein</fullName>
    </submittedName>
</protein>
<name>A0A3N2DK97_9GAMM</name>
<keyword evidence="2" id="KW-1185">Reference proteome</keyword>
<proteinExistence type="predicted"/>
<evidence type="ECO:0000313" key="1">
    <source>
        <dbReference type="EMBL" id="ROS00207.1"/>
    </source>
</evidence>
<comment type="caution">
    <text evidence="1">The sequence shown here is derived from an EMBL/GenBank/DDBJ whole genome shotgun (WGS) entry which is preliminary data.</text>
</comment>
<dbReference type="EMBL" id="RKHR01000005">
    <property type="protein sequence ID" value="ROS00207.1"/>
    <property type="molecule type" value="Genomic_DNA"/>
</dbReference>
<gene>
    <name evidence="1" type="ORF">EDC56_2845</name>
</gene>